<keyword evidence="4 6" id="KW-0808">Transferase</keyword>
<keyword evidence="7" id="KW-0687">Ribonucleoprotein</keyword>
<reference evidence="7" key="2">
    <citation type="submission" date="2021-04" db="EMBL/GenBank/DDBJ databases">
        <authorList>
            <person name="Gilroy R."/>
        </authorList>
    </citation>
    <scope>NUCLEOTIDE SEQUENCE</scope>
    <source>
        <strain evidence="7">ChiHjej12B11-16260</strain>
    </source>
</reference>
<evidence type="ECO:0000256" key="5">
    <source>
        <dbReference type="ARBA" id="ARBA00022691"/>
    </source>
</evidence>
<evidence type="ECO:0000256" key="1">
    <source>
        <dbReference type="ARBA" id="ARBA00009741"/>
    </source>
</evidence>
<comment type="similarity">
    <text evidence="1 6">Belongs to the methyltransferase superfamily. PrmA family.</text>
</comment>
<feature type="binding site" evidence="6">
    <location>
        <position position="153"/>
    </location>
    <ligand>
        <name>S-adenosyl-L-methionine</name>
        <dbReference type="ChEBI" id="CHEBI:59789"/>
    </ligand>
</feature>
<dbReference type="SUPFAM" id="SSF53335">
    <property type="entry name" value="S-adenosyl-L-methionine-dependent methyltransferases"/>
    <property type="match status" value="1"/>
</dbReference>
<evidence type="ECO:0000313" key="7">
    <source>
        <dbReference type="EMBL" id="HIX45166.1"/>
    </source>
</evidence>
<evidence type="ECO:0000256" key="2">
    <source>
        <dbReference type="ARBA" id="ARBA00022490"/>
    </source>
</evidence>
<keyword evidence="7" id="KW-0689">Ribosomal protein</keyword>
<dbReference type="AlphaFoldDB" id="A0A9D1VQV7"/>
<evidence type="ECO:0000256" key="4">
    <source>
        <dbReference type="ARBA" id="ARBA00022679"/>
    </source>
</evidence>
<sequence length="282" mass="31283">MNDYSQVTVTVSPCSEDVTDVLAALLSERGYESFVPSDTGMVAYVPCQLFDKALLDEAIAEMPFTDVDIRYEVEDIEGRDWNAEWEKHYFRPIVIDDLCVIHSSFHTDVPQARYDIVIDPKMAFGTGHHSTTCLMLRAILEADLKGRSVLDMGCGTALLAILARMRGAGSVTAVDIDPFAYENALENIRLNEVSDIEVRLGGCEALREGDSFDFVFANINRNILLADMACYAAHMAPGAKLFMSGFYTDDIDILLETARACGLRFLCSAEDNRWAMVACVKE</sequence>
<dbReference type="Gene3D" id="3.40.50.150">
    <property type="entry name" value="Vaccinia Virus protein VP39"/>
    <property type="match status" value="1"/>
</dbReference>
<keyword evidence="2 6" id="KW-0963">Cytoplasm</keyword>
<dbReference type="GO" id="GO:0005737">
    <property type="term" value="C:cytoplasm"/>
    <property type="evidence" value="ECO:0007669"/>
    <property type="project" value="UniProtKB-SubCell"/>
</dbReference>
<dbReference type="EMBL" id="DXFB01000081">
    <property type="protein sequence ID" value="HIX45166.1"/>
    <property type="molecule type" value="Genomic_DNA"/>
</dbReference>
<evidence type="ECO:0000256" key="3">
    <source>
        <dbReference type="ARBA" id="ARBA00022603"/>
    </source>
</evidence>
<keyword evidence="3 6" id="KW-0489">Methyltransferase</keyword>
<dbReference type="HAMAP" id="MF_00735">
    <property type="entry name" value="Methyltr_PrmA"/>
    <property type="match status" value="1"/>
</dbReference>
<dbReference type="InterPro" id="IPR029063">
    <property type="entry name" value="SAM-dependent_MTases_sf"/>
</dbReference>
<dbReference type="Proteomes" id="UP000824246">
    <property type="component" value="Unassembled WGS sequence"/>
</dbReference>
<accession>A0A9D1VQV7</accession>
<keyword evidence="5 6" id="KW-0949">S-adenosyl-L-methionine</keyword>
<feature type="binding site" evidence="6">
    <location>
        <position position="175"/>
    </location>
    <ligand>
        <name>S-adenosyl-L-methionine</name>
        <dbReference type="ChEBI" id="CHEBI:59789"/>
    </ligand>
</feature>
<evidence type="ECO:0000313" key="8">
    <source>
        <dbReference type="Proteomes" id="UP000824246"/>
    </source>
</evidence>
<dbReference type="NCBIfam" id="NF001785">
    <property type="entry name" value="PRK00517.2-2"/>
    <property type="match status" value="1"/>
</dbReference>
<protein>
    <recommendedName>
        <fullName evidence="6">Ribosomal protein L11 methyltransferase</fullName>
        <shortName evidence="6">L11 Mtase</shortName>
        <ecNumber evidence="6">2.1.1.-</ecNumber>
    </recommendedName>
</protein>
<reference evidence="7" key="1">
    <citation type="journal article" date="2021" name="PeerJ">
        <title>Extensive microbial diversity within the chicken gut microbiome revealed by metagenomics and culture.</title>
        <authorList>
            <person name="Gilroy R."/>
            <person name="Ravi A."/>
            <person name="Getino M."/>
            <person name="Pursley I."/>
            <person name="Horton D.L."/>
            <person name="Alikhan N.F."/>
            <person name="Baker D."/>
            <person name="Gharbi K."/>
            <person name="Hall N."/>
            <person name="Watson M."/>
            <person name="Adriaenssens E.M."/>
            <person name="Foster-Nyarko E."/>
            <person name="Jarju S."/>
            <person name="Secka A."/>
            <person name="Antonio M."/>
            <person name="Oren A."/>
            <person name="Chaudhuri R.R."/>
            <person name="La Ragione R."/>
            <person name="Hildebrand F."/>
            <person name="Pallen M.J."/>
        </authorList>
    </citation>
    <scope>NUCLEOTIDE SEQUENCE</scope>
    <source>
        <strain evidence="7">ChiHjej12B11-16260</strain>
    </source>
</reference>
<evidence type="ECO:0000256" key="6">
    <source>
        <dbReference type="HAMAP-Rule" id="MF_00735"/>
    </source>
</evidence>
<dbReference type="InterPro" id="IPR004498">
    <property type="entry name" value="Ribosomal_PrmA_MeTrfase"/>
</dbReference>
<proteinExistence type="inferred from homology"/>
<dbReference type="PANTHER" id="PTHR43648:SF1">
    <property type="entry name" value="ELECTRON TRANSFER FLAVOPROTEIN BETA SUBUNIT LYSINE METHYLTRANSFERASE"/>
    <property type="match status" value="1"/>
</dbReference>
<comment type="subcellular location">
    <subcellularLocation>
        <location evidence="6">Cytoplasm</location>
    </subcellularLocation>
</comment>
<comment type="function">
    <text evidence="6">Methylates ribosomal protein L11.</text>
</comment>
<organism evidence="7 8">
    <name type="scientific">Candidatus Barnesiella excrementipullorum</name>
    <dbReference type="NCBI Taxonomy" id="2838479"/>
    <lineage>
        <taxon>Bacteria</taxon>
        <taxon>Pseudomonadati</taxon>
        <taxon>Bacteroidota</taxon>
        <taxon>Bacteroidia</taxon>
        <taxon>Bacteroidales</taxon>
        <taxon>Barnesiellaceae</taxon>
        <taxon>Barnesiella</taxon>
    </lineage>
</organism>
<comment type="caution">
    <text evidence="7">The sequence shown here is derived from an EMBL/GenBank/DDBJ whole genome shotgun (WGS) entry which is preliminary data.</text>
</comment>
<feature type="binding site" evidence="6">
    <location>
        <position position="132"/>
    </location>
    <ligand>
        <name>S-adenosyl-L-methionine</name>
        <dbReference type="ChEBI" id="CHEBI:59789"/>
    </ligand>
</feature>
<dbReference type="GO" id="GO:0032259">
    <property type="term" value="P:methylation"/>
    <property type="evidence" value="ECO:0007669"/>
    <property type="project" value="UniProtKB-KW"/>
</dbReference>
<dbReference type="GO" id="GO:0008276">
    <property type="term" value="F:protein methyltransferase activity"/>
    <property type="evidence" value="ECO:0007669"/>
    <property type="project" value="UniProtKB-UniRule"/>
</dbReference>
<feature type="binding site" evidence="6">
    <location>
        <position position="218"/>
    </location>
    <ligand>
        <name>S-adenosyl-L-methionine</name>
        <dbReference type="ChEBI" id="CHEBI:59789"/>
    </ligand>
</feature>
<name>A0A9D1VQV7_9BACT</name>
<dbReference type="PANTHER" id="PTHR43648">
    <property type="entry name" value="ELECTRON TRANSFER FLAVOPROTEIN BETA SUBUNIT LYSINE METHYLTRANSFERASE"/>
    <property type="match status" value="1"/>
</dbReference>
<dbReference type="Pfam" id="PF06325">
    <property type="entry name" value="PrmA"/>
    <property type="match status" value="1"/>
</dbReference>
<comment type="catalytic activity">
    <reaction evidence="6">
        <text>L-lysyl-[protein] + 3 S-adenosyl-L-methionine = N(6),N(6),N(6)-trimethyl-L-lysyl-[protein] + 3 S-adenosyl-L-homocysteine + 3 H(+)</text>
        <dbReference type="Rhea" id="RHEA:54192"/>
        <dbReference type="Rhea" id="RHEA-COMP:9752"/>
        <dbReference type="Rhea" id="RHEA-COMP:13826"/>
        <dbReference type="ChEBI" id="CHEBI:15378"/>
        <dbReference type="ChEBI" id="CHEBI:29969"/>
        <dbReference type="ChEBI" id="CHEBI:57856"/>
        <dbReference type="ChEBI" id="CHEBI:59789"/>
        <dbReference type="ChEBI" id="CHEBI:61961"/>
    </reaction>
</comment>
<dbReference type="InterPro" id="IPR050078">
    <property type="entry name" value="Ribosomal_L11_MeTrfase_PrmA"/>
</dbReference>
<dbReference type="EC" id="2.1.1.-" evidence="6"/>
<gene>
    <name evidence="6 7" type="primary">prmA</name>
    <name evidence="7" type="ORF">H9982_02990</name>
</gene>
<dbReference type="CDD" id="cd02440">
    <property type="entry name" value="AdoMet_MTases"/>
    <property type="match status" value="1"/>
</dbReference>
<dbReference type="GO" id="GO:0005840">
    <property type="term" value="C:ribosome"/>
    <property type="evidence" value="ECO:0007669"/>
    <property type="project" value="UniProtKB-KW"/>
</dbReference>